<dbReference type="Proteomes" id="UP000503820">
    <property type="component" value="Unassembled WGS sequence"/>
</dbReference>
<reference evidence="8 9" key="1">
    <citation type="submission" date="2020-05" db="EMBL/GenBank/DDBJ databases">
        <title>Draft genome sequence of Desulfovibrio psychrotolerans JS1T.</title>
        <authorList>
            <person name="Ueno A."/>
            <person name="Tamazawa S."/>
            <person name="Tamamura S."/>
            <person name="Murakami T."/>
            <person name="Kiyama T."/>
            <person name="Inomata H."/>
            <person name="Amano Y."/>
            <person name="Miyakawa K."/>
            <person name="Tamaki H."/>
            <person name="Naganuma T."/>
            <person name="Kaneko K."/>
        </authorList>
    </citation>
    <scope>NUCLEOTIDE SEQUENCE [LARGE SCALE GENOMIC DNA]</scope>
    <source>
        <strain evidence="8 9">JS1</strain>
    </source>
</reference>
<feature type="region of interest" description="Disordered" evidence="6">
    <location>
        <begin position="187"/>
        <end position="209"/>
    </location>
</feature>
<gene>
    <name evidence="8" type="ORF">DSM19430T_14780</name>
</gene>
<dbReference type="Gene3D" id="3.40.50.300">
    <property type="entry name" value="P-loop containing nucleotide triphosphate hydrolases"/>
    <property type="match status" value="1"/>
</dbReference>
<keyword evidence="3 8" id="KW-0067">ATP-binding</keyword>
<dbReference type="InterPro" id="IPR003593">
    <property type="entry name" value="AAA+_ATPase"/>
</dbReference>
<dbReference type="PROSITE" id="PS50893">
    <property type="entry name" value="ABC_TRANSPORTER_2"/>
    <property type="match status" value="1"/>
</dbReference>
<proteinExistence type="predicted"/>
<protein>
    <submittedName>
        <fullName evidence="8">Iron ABC transporter ATP-binding protein</fullName>
    </submittedName>
</protein>
<evidence type="ECO:0000256" key="3">
    <source>
        <dbReference type="ARBA" id="ARBA00022840"/>
    </source>
</evidence>
<name>A0A7J0BUV0_9BACT</name>
<evidence type="ECO:0000256" key="5">
    <source>
        <dbReference type="ARBA" id="ARBA00037066"/>
    </source>
</evidence>
<evidence type="ECO:0000256" key="6">
    <source>
        <dbReference type="SAM" id="MobiDB-lite"/>
    </source>
</evidence>
<keyword evidence="4" id="KW-1278">Translocase</keyword>
<dbReference type="InterPro" id="IPR027417">
    <property type="entry name" value="P-loop_NTPase"/>
</dbReference>
<dbReference type="PROSITE" id="PS00211">
    <property type="entry name" value="ABC_TRANSPORTER_1"/>
    <property type="match status" value="1"/>
</dbReference>
<dbReference type="Pfam" id="PF00005">
    <property type="entry name" value="ABC_tran"/>
    <property type="match status" value="1"/>
</dbReference>
<comment type="function">
    <text evidence="5">Part of the ABC transporter complex HmuTUV involved in hemin import. Responsible for energy coupling to the transport system.</text>
</comment>
<dbReference type="InterPro" id="IPR003439">
    <property type="entry name" value="ABC_transporter-like_ATP-bd"/>
</dbReference>
<dbReference type="EMBL" id="BLVP01000007">
    <property type="protein sequence ID" value="GFM36794.1"/>
    <property type="molecule type" value="Genomic_DNA"/>
</dbReference>
<sequence>MITLHNAVCGYAGIPVLSGVSLSVQPGEMVGLLGPNGSGKTTLLLTLSGVLPPLAGEMRIHGNDCAAMPPAVRARHLASVPQRMGEPPDMEAFSLVLMGRYPHISFLGGYTEQDRRIALAAMEETGTAHLAHRSACTLSGGEFQRVLIARALAQQTECLLLDEATSGLDIARKVEIFDLLRQRTGHDMHNNGNGQTLHDRQNGHADRDGQTKQRVAVIAAIHDLNLAALYCHRLVLLKNGRVVRDGGVNEVFTQAILSEVYETRIHIVPHPVTGAPQACLVPGRTGKAGLPVAADMADATDTQNAARSLDPAPVPMAAGTGGKTHA</sequence>
<dbReference type="CDD" id="cd03214">
    <property type="entry name" value="ABC_Iron-Siderophores_B12_Hemin"/>
    <property type="match status" value="1"/>
</dbReference>
<keyword evidence="9" id="KW-1185">Reference proteome</keyword>
<dbReference type="SMART" id="SM00382">
    <property type="entry name" value="AAA"/>
    <property type="match status" value="1"/>
</dbReference>
<dbReference type="InterPro" id="IPR017871">
    <property type="entry name" value="ABC_transporter-like_CS"/>
</dbReference>
<feature type="compositionally biased region" description="Basic and acidic residues" evidence="6">
    <location>
        <begin position="197"/>
        <end position="209"/>
    </location>
</feature>
<evidence type="ECO:0000313" key="8">
    <source>
        <dbReference type="EMBL" id="GFM36794.1"/>
    </source>
</evidence>
<accession>A0A7J0BUV0</accession>
<evidence type="ECO:0000256" key="2">
    <source>
        <dbReference type="ARBA" id="ARBA00022741"/>
    </source>
</evidence>
<comment type="caution">
    <text evidence="8">The sequence shown here is derived from an EMBL/GenBank/DDBJ whole genome shotgun (WGS) entry which is preliminary data.</text>
</comment>
<dbReference type="PANTHER" id="PTHR42794">
    <property type="entry name" value="HEMIN IMPORT ATP-BINDING PROTEIN HMUV"/>
    <property type="match status" value="1"/>
</dbReference>
<dbReference type="GO" id="GO:0016887">
    <property type="term" value="F:ATP hydrolysis activity"/>
    <property type="evidence" value="ECO:0007669"/>
    <property type="project" value="InterPro"/>
</dbReference>
<dbReference type="GO" id="GO:0005524">
    <property type="term" value="F:ATP binding"/>
    <property type="evidence" value="ECO:0007669"/>
    <property type="project" value="UniProtKB-KW"/>
</dbReference>
<evidence type="ECO:0000256" key="1">
    <source>
        <dbReference type="ARBA" id="ARBA00022448"/>
    </source>
</evidence>
<organism evidence="8 9">
    <name type="scientific">Desulfovibrio psychrotolerans</name>
    <dbReference type="NCBI Taxonomy" id="415242"/>
    <lineage>
        <taxon>Bacteria</taxon>
        <taxon>Pseudomonadati</taxon>
        <taxon>Thermodesulfobacteriota</taxon>
        <taxon>Desulfovibrionia</taxon>
        <taxon>Desulfovibrionales</taxon>
        <taxon>Desulfovibrionaceae</taxon>
        <taxon>Desulfovibrio</taxon>
    </lineage>
</organism>
<feature type="region of interest" description="Disordered" evidence="6">
    <location>
        <begin position="302"/>
        <end position="326"/>
    </location>
</feature>
<keyword evidence="2" id="KW-0547">Nucleotide-binding</keyword>
<evidence type="ECO:0000313" key="9">
    <source>
        <dbReference type="Proteomes" id="UP000503820"/>
    </source>
</evidence>
<dbReference type="SUPFAM" id="SSF52540">
    <property type="entry name" value="P-loop containing nucleoside triphosphate hydrolases"/>
    <property type="match status" value="2"/>
</dbReference>
<dbReference type="RefSeq" id="WP_174409449.1">
    <property type="nucleotide sequence ID" value="NZ_BLVP01000007.1"/>
</dbReference>
<keyword evidence="1" id="KW-0813">Transport</keyword>
<dbReference type="AlphaFoldDB" id="A0A7J0BUV0"/>
<feature type="domain" description="ABC transporter" evidence="7">
    <location>
        <begin position="2"/>
        <end position="264"/>
    </location>
</feature>
<evidence type="ECO:0000259" key="7">
    <source>
        <dbReference type="PROSITE" id="PS50893"/>
    </source>
</evidence>
<evidence type="ECO:0000256" key="4">
    <source>
        <dbReference type="ARBA" id="ARBA00022967"/>
    </source>
</evidence>
<dbReference type="PANTHER" id="PTHR42794:SF1">
    <property type="entry name" value="HEMIN IMPORT ATP-BINDING PROTEIN HMUV"/>
    <property type="match status" value="1"/>
</dbReference>